<dbReference type="Proteomes" id="UP000008237">
    <property type="component" value="Unassembled WGS sequence"/>
</dbReference>
<proteinExistence type="predicted"/>
<keyword evidence="2" id="KW-1185">Reference proteome</keyword>
<dbReference type="EMBL" id="GL450146">
    <property type="protein sequence ID" value="EFN81488.1"/>
    <property type="molecule type" value="Genomic_DNA"/>
</dbReference>
<accession>E2BS42</accession>
<name>E2BS42_HARSA</name>
<gene>
    <name evidence="1" type="ORF">EAI_14375</name>
</gene>
<evidence type="ECO:0000313" key="2">
    <source>
        <dbReference type="Proteomes" id="UP000008237"/>
    </source>
</evidence>
<evidence type="ECO:0000313" key="1">
    <source>
        <dbReference type="EMBL" id="EFN81488.1"/>
    </source>
</evidence>
<dbReference type="InParanoid" id="E2BS42"/>
<organism evidence="2">
    <name type="scientific">Harpegnathos saltator</name>
    <name type="common">Jerdon's jumping ant</name>
    <dbReference type="NCBI Taxonomy" id="610380"/>
    <lineage>
        <taxon>Eukaryota</taxon>
        <taxon>Metazoa</taxon>
        <taxon>Ecdysozoa</taxon>
        <taxon>Arthropoda</taxon>
        <taxon>Hexapoda</taxon>
        <taxon>Insecta</taxon>
        <taxon>Pterygota</taxon>
        <taxon>Neoptera</taxon>
        <taxon>Endopterygota</taxon>
        <taxon>Hymenoptera</taxon>
        <taxon>Apocrita</taxon>
        <taxon>Aculeata</taxon>
        <taxon>Formicoidea</taxon>
        <taxon>Formicidae</taxon>
        <taxon>Ponerinae</taxon>
        <taxon>Ponerini</taxon>
        <taxon>Harpegnathos</taxon>
    </lineage>
</organism>
<sequence>MALKVKPHIPANLSRCPRLKEIITGQPLAAIAKTPSPTQIRPLNNLAPTGPQINFPRGINVPLAIERSEICCGEFEFEYTSPILS</sequence>
<dbReference type="AlphaFoldDB" id="E2BS42"/>
<protein>
    <submittedName>
        <fullName evidence="1">Uncharacterized protein</fullName>
    </submittedName>
</protein>
<reference evidence="1 2" key="1">
    <citation type="journal article" date="2010" name="Science">
        <title>Genomic comparison of the ants Camponotus floridanus and Harpegnathos saltator.</title>
        <authorList>
            <person name="Bonasio R."/>
            <person name="Zhang G."/>
            <person name="Ye C."/>
            <person name="Mutti N.S."/>
            <person name="Fang X."/>
            <person name="Qin N."/>
            <person name="Donahue G."/>
            <person name="Yang P."/>
            <person name="Li Q."/>
            <person name="Li C."/>
            <person name="Zhang P."/>
            <person name="Huang Z."/>
            <person name="Berger S.L."/>
            <person name="Reinberg D."/>
            <person name="Wang J."/>
            <person name="Liebig J."/>
        </authorList>
    </citation>
    <scope>NUCLEOTIDE SEQUENCE [LARGE SCALE GENOMIC DNA]</scope>
    <source>
        <strain evidence="1 2">R22 G/1</strain>
    </source>
</reference>